<gene>
    <name evidence="1" type="ORF">ERS852407_03323</name>
</gene>
<dbReference type="AlphaFoldDB" id="A0A174GB56"/>
<dbReference type="EMBL" id="CYZE01000008">
    <property type="protein sequence ID" value="CUO59724.1"/>
    <property type="molecule type" value="Genomic_DNA"/>
</dbReference>
<sequence>MRNTRVVLSDVKLENLKTDCKTRKGQKVVIGNKTYFK</sequence>
<proteinExistence type="predicted"/>
<protein>
    <submittedName>
        <fullName evidence="1">Uncharacterized protein</fullName>
    </submittedName>
</protein>
<accession>A0A174GB56</accession>
<reference evidence="1 2" key="1">
    <citation type="submission" date="2015-09" db="EMBL/GenBank/DDBJ databases">
        <authorList>
            <consortium name="Pathogen Informatics"/>
        </authorList>
    </citation>
    <scope>NUCLEOTIDE SEQUENCE [LARGE SCALE GENOMIC DNA]</scope>
    <source>
        <strain evidence="1 2">2789STDY5608850</strain>
    </source>
</reference>
<dbReference type="Proteomes" id="UP000095651">
    <property type="component" value="Unassembled WGS sequence"/>
</dbReference>
<name>A0A174GB56_9FIRM</name>
<evidence type="ECO:0000313" key="2">
    <source>
        <dbReference type="Proteomes" id="UP000095651"/>
    </source>
</evidence>
<organism evidence="1 2">
    <name type="scientific">Hungatella hathewayi</name>
    <dbReference type="NCBI Taxonomy" id="154046"/>
    <lineage>
        <taxon>Bacteria</taxon>
        <taxon>Bacillati</taxon>
        <taxon>Bacillota</taxon>
        <taxon>Clostridia</taxon>
        <taxon>Lachnospirales</taxon>
        <taxon>Lachnospiraceae</taxon>
        <taxon>Hungatella</taxon>
    </lineage>
</organism>
<evidence type="ECO:0000313" key="1">
    <source>
        <dbReference type="EMBL" id="CUO59724.1"/>
    </source>
</evidence>